<evidence type="ECO:0000313" key="1">
    <source>
        <dbReference type="EMBL" id="JAD48028.1"/>
    </source>
</evidence>
<dbReference type="AlphaFoldDB" id="A0A0A9ADK5"/>
<accession>A0A0A9ADK5</accession>
<proteinExistence type="predicted"/>
<reference evidence="1" key="1">
    <citation type="submission" date="2014-09" db="EMBL/GenBank/DDBJ databases">
        <authorList>
            <person name="Magalhaes I.L.F."/>
            <person name="Oliveira U."/>
            <person name="Santos F.R."/>
            <person name="Vidigal T.H.D.A."/>
            <person name="Brescovit A.D."/>
            <person name="Santos A.J."/>
        </authorList>
    </citation>
    <scope>NUCLEOTIDE SEQUENCE</scope>
    <source>
        <tissue evidence="1">Shoot tissue taken approximately 20 cm above the soil surface</tissue>
    </source>
</reference>
<protein>
    <submittedName>
        <fullName evidence="1">Uncharacterized protein</fullName>
    </submittedName>
</protein>
<organism evidence="1">
    <name type="scientific">Arundo donax</name>
    <name type="common">Giant reed</name>
    <name type="synonym">Donax arundinaceus</name>
    <dbReference type="NCBI Taxonomy" id="35708"/>
    <lineage>
        <taxon>Eukaryota</taxon>
        <taxon>Viridiplantae</taxon>
        <taxon>Streptophyta</taxon>
        <taxon>Embryophyta</taxon>
        <taxon>Tracheophyta</taxon>
        <taxon>Spermatophyta</taxon>
        <taxon>Magnoliopsida</taxon>
        <taxon>Liliopsida</taxon>
        <taxon>Poales</taxon>
        <taxon>Poaceae</taxon>
        <taxon>PACMAD clade</taxon>
        <taxon>Arundinoideae</taxon>
        <taxon>Arundineae</taxon>
        <taxon>Arundo</taxon>
    </lineage>
</organism>
<name>A0A0A9ADK5_ARUDO</name>
<sequence>MVAVSSYVLVGAEHEICLVFVELMLITESGV</sequence>
<reference evidence="1" key="2">
    <citation type="journal article" date="2015" name="Data Brief">
        <title>Shoot transcriptome of the giant reed, Arundo donax.</title>
        <authorList>
            <person name="Barrero R.A."/>
            <person name="Guerrero F.D."/>
            <person name="Moolhuijzen P."/>
            <person name="Goolsby J.A."/>
            <person name="Tidwell J."/>
            <person name="Bellgard S.E."/>
            <person name="Bellgard M.I."/>
        </authorList>
    </citation>
    <scope>NUCLEOTIDE SEQUENCE</scope>
    <source>
        <tissue evidence="1">Shoot tissue taken approximately 20 cm above the soil surface</tissue>
    </source>
</reference>
<dbReference type="EMBL" id="GBRH01249867">
    <property type="protein sequence ID" value="JAD48028.1"/>
    <property type="molecule type" value="Transcribed_RNA"/>
</dbReference>